<feature type="transmembrane region" description="Helical" evidence="2">
    <location>
        <begin position="279"/>
        <end position="300"/>
    </location>
</feature>
<feature type="compositionally biased region" description="Basic residues" evidence="1">
    <location>
        <begin position="1"/>
        <end position="14"/>
    </location>
</feature>
<evidence type="ECO:0000256" key="1">
    <source>
        <dbReference type="SAM" id="MobiDB-lite"/>
    </source>
</evidence>
<dbReference type="EMBL" id="CP067099">
    <property type="protein sequence ID" value="QQO63384.1"/>
    <property type="molecule type" value="Genomic_DNA"/>
</dbReference>
<feature type="transmembrane region" description="Helical" evidence="2">
    <location>
        <begin position="252"/>
        <end position="273"/>
    </location>
</feature>
<keyword evidence="4" id="KW-1185">Reference proteome</keyword>
<feature type="region of interest" description="Disordered" evidence="1">
    <location>
        <begin position="1"/>
        <end position="25"/>
    </location>
</feature>
<accession>A0ABX7AHT2</accession>
<gene>
    <name evidence="3" type="ORF">JI723_05225</name>
</gene>
<proteinExistence type="predicted"/>
<protein>
    <submittedName>
        <fullName evidence="3">Uncharacterized protein</fullName>
    </submittedName>
</protein>
<feature type="transmembrane region" description="Helical" evidence="2">
    <location>
        <begin position="97"/>
        <end position="115"/>
    </location>
</feature>
<keyword evidence="2" id="KW-0472">Membrane</keyword>
<dbReference type="Proteomes" id="UP000596157">
    <property type="component" value="Chromosome"/>
</dbReference>
<organism evidence="3 4">
    <name type="scientific">Providencia manganoxydans</name>
    <dbReference type="NCBI Taxonomy" id="2923283"/>
    <lineage>
        <taxon>Bacteria</taxon>
        <taxon>Pseudomonadati</taxon>
        <taxon>Pseudomonadota</taxon>
        <taxon>Gammaproteobacteria</taxon>
        <taxon>Enterobacterales</taxon>
        <taxon>Morganellaceae</taxon>
        <taxon>Providencia</taxon>
    </lineage>
</organism>
<reference evidence="4" key="1">
    <citation type="submission" date="2021-01" db="EMBL/GenBank/DDBJ databases">
        <title>Providencia vermicola LLDRA6, a soil-borne Mn(II)-oxidizing bacterium, exploits a strategy of superoxide production coupled to hydrogen peroxide consumption to generate Mn oxides, as revealed by transcriptional up-regulation of genes for phenylacetic acid catabolism.</title>
        <authorList>
            <person name="Chen S."/>
            <person name="Ding Z."/>
            <person name="Chen J."/>
            <person name="Luo J."/>
            <person name="Ruan X."/>
            <person name="Li Z."/>
            <person name="Liao F."/>
            <person name="He J."/>
            <person name="Li D."/>
        </authorList>
    </citation>
    <scope>NUCLEOTIDE SEQUENCE [LARGE SCALE GENOMIC DNA]</scope>
    <source>
        <strain evidence="4">LLDRA6</strain>
    </source>
</reference>
<dbReference type="GeneID" id="92278092"/>
<evidence type="ECO:0000313" key="4">
    <source>
        <dbReference type="Proteomes" id="UP000596157"/>
    </source>
</evidence>
<evidence type="ECO:0000313" key="3">
    <source>
        <dbReference type="EMBL" id="QQO63384.1"/>
    </source>
</evidence>
<sequence>MKKNKSKSKKRSRNRYNDNSHVSFSVDSVSSNRNITNDNNHYANVETIIYPLPNALKLPINTIVGYGNQTSVYFIWLFCALICALTSFILWEVILEKILFIAIETILLVSFYTLLKRFNKTVGYCSIDNDGFRFICVPSPKMNVEILWENICPEYVAHIETGGRYRPDYLVFKYKNTLNESKKYKLPIENWINGSPLSPIEKRKLMLKTILKGLARIPNMKINQHVFTKLDVDPKTFEFSPSKRKSENMNGIIFTITILGICFMLWVFLSSILPPSWALGLLLLSIIPIAIGLILLINWLEPESENNISYSDNINKSSS</sequence>
<name>A0ABX7AHT2_9GAMM</name>
<keyword evidence="2" id="KW-0812">Transmembrane</keyword>
<dbReference type="RefSeq" id="WP_337979824.1">
    <property type="nucleotide sequence ID" value="NZ_CP067099.1"/>
</dbReference>
<keyword evidence="2" id="KW-1133">Transmembrane helix</keyword>
<feature type="transmembrane region" description="Helical" evidence="2">
    <location>
        <begin position="72"/>
        <end position="91"/>
    </location>
</feature>
<evidence type="ECO:0000256" key="2">
    <source>
        <dbReference type="SAM" id="Phobius"/>
    </source>
</evidence>